<dbReference type="OrthoDB" id="9801249at2"/>
<dbReference type="Pfam" id="PF00291">
    <property type="entry name" value="PALP"/>
    <property type="match status" value="1"/>
</dbReference>
<protein>
    <submittedName>
        <fullName evidence="7">D-cysteine desulfhydrase</fullName>
    </submittedName>
</protein>
<evidence type="ECO:0000256" key="2">
    <source>
        <dbReference type="ARBA" id="ARBA00008639"/>
    </source>
</evidence>
<dbReference type="PANTHER" id="PTHR43780">
    <property type="entry name" value="1-AMINOCYCLOPROPANE-1-CARBOXYLATE DEAMINASE-RELATED"/>
    <property type="match status" value="1"/>
</dbReference>
<keyword evidence="8" id="KW-1185">Reference proteome</keyword>
<dbReference type="InterPro" id="IPR027278">
    <property type="entry name" value="ACCD_DCysDesulf"/>
</dbReference>
<dbReference type="GO" id="GO:1901605">
    <property type="term" value="P:alpha-amino acid metabolic process"/>
    <property type="evidence" value="ECO:0007669"/>
    <property type="project" value="UniProtKB-ARBA"/>
</dbReference>
<comment type="similarity">
    <text evidence="2">Belongs to the ACC deaminase/D-cysteine desulfhydrase family.</text>
</comment>
<dbReference type="SUPFAM" id="SSF53686">
    <property type="entry name" value="Tryptophan synthase beta subunit-like PLP-dependent enzymes"/>
    <property type="match status" value="1"/>
</dbReference>
<feature type="active site" description="Nucleophile" evidence="4">
    <location>
        <position position="88"/>
    </location>
</feature>
<evidence type="ECO:0000256" key="3">
    <source>
        <dbReference type="ARBA" id="ARBA00022898"/>
    </source>
</evidence>
<evidence type="ECO:0000313" key="7">
    <source>
        <dbReference type="EMBL" id="TQL87883.1"/>
    </source>
</evidence>
<dbReference type="InterPro" id="IPR001926">
    <property type="entry name" value="TrpB-like_PALP"/>
</dbReference>
<dbReference type="AlphaFoldDB" id="A0A543BSR3"/>
<dbReference type="PIRSF" id="PIRSF006278">
    <property type="entry name" value="ACCD_DCysDesulf"/>
    <property type="match status" value="1"/>
</dbReference>
<dbReference type="PANTHER" id="PTHR43780:SF2">
    <property type="entry name" value="1-AMINOCYCLOPROPANE-1-CARBOXYLATE DEAMINASE-RELATED"/>
    <property type="match status" value="1"/>
</dbReference>
<name>A0A543BSR3_9ACTN</name>
<gene>
    <name evidence="7" type="ORF">FB559_8494</name>
</gene>
<dbReference type="InterPro" id="IPR036052">
    <property type="entry name" value="TrpB-like_PALP_sf"/>
</dbReference>
<reference evidence="7 8" key="1">
    <citation type="submission" date="2019-06" db="EMBL/GenBank/DDBJ databases">
        <title>Sequencing the genomes of 1000 actinobacteria strains.</title>
        <authorList>
            <person name="Klenk H.-P."/>
        </authorList>
    </citation>
    <scope>NUCLEOTIDE SEQUENCE [LARGE SCALE GENOMIC DNA]</scope>
    <source>
        <strain evidence="7 8">DSM 102200</strain>
    </source>
</reference>
<feature type="domain" description="Tryptophan synthase beta chain-like PALP" evidence="6">
    <location>
        <begin position="23"/>
        <end position="327"/>
    </location>
</feature>
<proteinExistence type="inferred from homology"/>
<evidence type="ECO:0000256" key="5">
    <source>
        <dbReference type="PIRSR" id="PIRSR006278-2"/>
    </source>
</evidence>
<dbReference type="RefSeq" id="WP_141963503.1">
    <property type="nucleotide sequence ID" value="NZ_VFOZ01000003.1"/>
</dbReference>
<comment type="caution">
    <text evidence="7">The sequence shown here is derived from an EMBL/GenBank/DDBJ whole genome shotgun (WGS) entry which is preliminary data.</text>
</comment>
<dbReference type="Proteomes" id="UP000316096">
    <property type="component" value="Unassembled WGS sequence"/>
</dbReference>
<dbReference type="Gene3D" id="3.40.50.1100">
    <property type="match status" value="2"/>
</dbReference>
<sequence length="342" mass="34995">MDSANGVTADELARRLSARPRVRLARLPTPLHPARRFSAEVGAEVWLKRDDLTGVALGGNKIRKLEFLLGEAREAGADCLITMGAAQSNHARTVAAGAAMSGLPCHLVLGGDRPDRPTGNVLLSTLLGAELHFTGLTGWDDLARVAEDLRATLAADGHRPYVIPVGGSTPYGALGFAAAYLELLEQAAAEGIEPGVIVHATASGGTQSGLHAAHRLLFPGGDGGPAVCGVVASGTAGELMPEVAALAGGVADLLGGPHDIGSPYGIDGFLGEGYGVSTPGGEAALRLLLRTEGVLTDPVYTAKALHAVVERGAELAGGRPLVFWHTGGTPAVFSDEHSLVSW</sequence>
<comment type="cofactor">
    <cofactor evidence="1">
        <name>pyridoxal 5'-phosphate</name>
        <dbReference type="ChEBI" id="CHEBI:597326"/>
    </cofactor>
</comment>
<evidence type="ECO:0000313" key="8">
    <source>
        <dbReference type="Proteomes" id="UP000316096"/>
    </source>
</evidence>
<accession>A0A543BSR3</accession>
<dbReference type="EMBL" id="VFOZ01000003">
    <property type="protein sequence ID" value="TQL87883.1"/>
    <property type="molecule type" value="Genomic_DNA"/>
</dbReference>
<evidence type="ECO:0000256" key="4">
    <source>
        <dbReference type="PIRSR" id="PIRSR006278-1"/>
    </source>
</evidence>
<dbReference type="GO" id="GO:0019148">
    <property type="term" value="F:D-cysteine desulfhydrase activity"/>
    <property type="evidence" value="ECO:0007669"/>
    <property type="project" value="TreeGrafter"/>
</dbReference>
<evidence type="ECO:0000259" key="6">
    <source>
        <dbReference type="Pfam" id="PF00291"/>
    </source>
</evidence>
<organism evidence="7 8">
    <name type="scientific">Actinoallomurus bryophytorum</name>
    <dbReference type="NCBI Taxonomy" id="1490222"/>
    <lineage>
        <taxon>Bacteria</taxon>
        <taxon>Bacillati</taxon>
        <taxon>Actinomycetota</taxon>
        <taxon>Actinomycetes</taxon>
        <taxon>Streptosporangiales</taxon>
        <taxon>Thermomonosporaceae</taxon>
        <taxon>Actinoallomurus</taxon>
    </lineage>
</organism>
<keyword evidence="3 5" id="KW-0663">Pyridoxal phosphate</keyword>
<feature type="modified residue" description="N6-(pyridoxal phosphate)lysine" evidence="5">
    <location>
        <position position="61"/>
    </location>
</feature>
<evidence type="ECO:0000256" key="1">
    <source>
        <dbReference type="ARBA" id="ARBA00001933"/>
    </source>
</evidence>